<dbReference type="Pfam" id="PF09704">
    <property type="entry name" value="Cas_Cas5d"/>
    <property type="match status" value="1"/>
</dbReference>
<dbReference type="Gene3D" id="3.30.70.2660">
    <property type="match status" value="1"/>
</dbReference>
<accession>A0A7K0CPC8</accession>
<name>A0A7K0CPC8_9ACTN</name>
<dbReference type="InterPro" id="IPR021124">
    <property type="entry name" value="CRISPR-assoc_prot_Cas5"/>
</dbReference>
<evidence type="ECO:0000256" key="1">
    <source>
        <dbReference type="ARBA" id="ARBA00023118"/>
    </source>
</evidence>
<dbReference type="NCBIfam" id="TIGR01868">
    <property type="entry name" value="casD_Cas5e"/>
    <property type="match status" value="1"/>
</dbReference>
<protein>
    <recommendedName>
        <fullName evidence="4">Type I-E CRISPR-associated protein Cas5/CasD</fullName>
    </recommendedName>
</protein>
<dbReference type="OrthoDB" id="3189549at2"/>
<dbReference type="AlphaFoldDB" id="A0A7K0CPC8"/>
<dbReference type="GO" id="GO:0043571">
    <property type="term" value="P:maintenance of CRISPR repeat elements"/>
    <property type="evidence" value="ECO:0007669"/>
    <property type="project" value="InterPro"/>
</dbReference>
<dbReference type="NCBIfam" id="TIGR02593">
    <property type="entry name" value="CRISPR_cas5"/>
    <property type="match status" value="1"/>
</dbReference>
<dbReference type="GO" id="GO:0003723">
    <property type="term" value="F:RNA binding"/>
    <property type="evidence" value="ECO:0007669"/>
    <property type="project" value="InterPro"/>
</dbReference>
<proteinExistence type="predicted"/>
<reference evidence="2 3" key="1">
    <citation type="submission" date="2019-10" db="EMBL/GenBank/DDBJ databases">
        <title>Streptomyces smaragdinus sp. nov. and Streptomyces fabii sp. nov., isolated from the gut of fungus growing-termite Macrotermes natalensis.</title>
        <authorList>
            <person name="Schwitalla J."/>
            <person name="Benndorf R."/>
            <person name="Martin K."/>
            <person name="De Beer W."/>
            <person name="Kaster A.-K."/>
            <person name="Vollmers J."/>
            <person name="Poulsen M."/>
            <person name="Beemelmanns C."/>
        </authorList>
    </citation>
    <scope>NUCLEOTIDE SEQUENCE [LARGE SCALE GENOMIC DNA]</scope>
    <source>
        <strain evidence="2 3">RB5</strain>
    </source>
</reference>
<dbReference type="InterPro" id="IPR010147">
    <property type="entry name" value="CRISPR-assoc_prot_CasD"/>
</dbReference>
<evidence type="ECO:0000313" key="2">
    <source>
        <dbReference type="EMBL" id="MQY15163.1"/>
    </source>
</evidence>
<dbReference type="RefSeq" id="WP_153455996.1">
    <property type="nucleotide sequence ID" value="NZ_WEGJ01000029.1"/>
</dbReference>
<dbReference type="InterPro" id="IPR013422">
    <property type="entry name" value="CRISPR-assoc_prot_Cas5_N"/>
</dbReference>
<dbReference type="GO" id="GO:0051607">
    <property type="term" value="P:defense response to virus"/>
    <property type="evidence" value="ECO:0007669"/>
    <property type="project" value="UniProtKB-KW"/>
</dbReference>
<dbReference type="Proteomes" id="UP000466345">
    <property type="component" value="Unassembled WGS sequence"/>
</dbReference>
<sequence length="270" mass="29318">MTHQPSPGLLLRLAGPLQSWGEHSHFNDRDTLSFPSRSGVIGLLAAALGRQRHEPLDDLGDVSVTVRVDRTGTRMRDFHTVGGGLSGTQSVVTAEGKRRSGDTSTLTSTRWYLADAAFTLALTRDADGVPAAWASALATPRWPLYLGRRSCPPAGPLLLGRTSDALADLVNLPLARSTPREDVTPVLFLSDRPLSALPVPDDDHADQEHSTVLDDPLDFTPHRRRYRARSLYRRTVPLPAKQCTGYGTAHLKTLADYASSTYTSVTGSRT</sequence>
<evidence type="ECO:0008006" key="4">
    <source>
        <dbReference type="Google" id="ProtNLM"/>
    </source>
</evidence>
<gene>
    <name evidence="2" type="ORF">SRB5_53410</name>
</gene>
<evidence type="ECO:0000313" key="3">
    <source>
        <dbReference type="Proteomes" id="UP000466345"/>
    </source>
</evidence>
<dbReference type="CDD" id="cd09756">
    <property type="entry name" value="Cas5_I-E"/>
    <property type="match status" value="1"/>
</dbReference>
<keyword evidence="1" id="KW-0051">Antiviral defense</keyword>
<dbReference type="EMBL" id="WEGJ01000029">
    <property type="protein sequence ID" value="MQY15163.1"/>
    <property type="molecule type" value="Genomic_DNA"/>
</dbReference>
<organism evidence="2 3">
    <name type="scientific">Streptomyces smaragdinus</name>
    <dbReference type="NCBI Taxonomy" id="2585196"/>
    <lineage>
        <taxon>Bacteria</taxon>
        <taxon>Bacillati</taxon>
        <taxon>Actinomycetota</taxon>
        <taxon>Actinomycetes</taxon>
        <taxon>Kitasatosporales</taxon>
        <taxon>Streptomycetaceae</taxon>
        <taxon>Streptomyces</taxon>
    </lineage>
</organism>
<keyword evidence="3" id="KW-1185">Reference proteome</keyword>
<comment type="caution">
    <text evidence="2">The sequence shown here is derived from an EMBL/GenBank/DDBJ whole genome shotgun (WGS) entry which is preliminary data.</text>
</comment>